<name>A0ABQ0PXM5_9PROT</name>
<sequence length="148" mass="16356">MKHFLKIALSSHSKETTPAKRQFAPLWHCLTAASVCLLVSGCADDHGRGDMHEAVSACFSKYPFAKGTAYKRFNCIYQAHAHYGPDAMGAHYSLRLQVDLASLKVGQDVDSGILTPEEGKTTLRWVTEKAYAQASQQQAWMAAQPKRN</sequence>
<evidence type="ECO:0000313" key="1">
    <source>
        <dbReference type="EMBL" id="GBQ84110.1"/>
    </source>
</evidence>
<organism evidence="1 2">
    <name type="scientific">Acetobacter malorum DSM 14337</name>
    <dbReference type="NCBI Taxonomy" id="1307910"/>
    <lineage>
        <taxon>Bacteria</taxon>
        <taxon>Pseudomonadati</taxon>
        <taxon>Pseudomonadota</taxon>
        <taxon>Alphaproteobacteria</taxon>
        <taxon>Acetobacterales</taxon>
        <taxon>Acetobacteraceae</taxon>
        <taxon>Acetobacter</taxon>
    </lineage>
</organism>
<evidence type="ECO:0000313" key="2">
    <source>
        <dbReference type="Proteomes" id="UP001065047"/>
    </source>
</evidence>
<reference evidence="1" key="1">
    <citation type="submission" date="2013-04" db="EMBL/GenBank/DDBJ databases">
        <title>The genome sequencing project of 58 acetic acid bacteria.</title>
        <authorList>
            <person name="Okamoto-Kainuma A."/>
            <person name="Ishikawa M."/>
            <person name="Umino S."/>
            <person name="Koizumi Y."/>
            <person name="Shiwa Y."/>
            <person name="Yoshikawa H."/>
            <person name="Matsutani M."/>
            <person name="Matsushita K."/>
        </authorList>
    </citation>
    <scope>NUCLEOTIDE SEQUENCE</scope>
    <source>
        <strain evidence="1">DSM 14337</strain>
    </source>
</reference>
<accession>A0ABQ0PXM5</accession>
<keyword evidence="2" id="KW-1185">Reference proteome</keyword>
<evidence type="ECO:0008006" key="3">
    <source>
        <dbReference type="Google" id="ProtNLM"/>
    </source>
</evidence>
<comment type="caution">
    <text evidence="1">The sequence shown here is derived from an EMBL/GenBank/DDBJ whole genome shotgun (WGS) entry which is preliminary data.</text>
</comment>
<gene>
    <name evidence="1" type="ORF">AA14337_2764</name>
</gene>
<dbReference type="EMBL" id="BAPF01000038">
    <property type="protein sequence ID" value="GBQ84110.1"/>
    <property type="molecule type" value="Genomic_DNA"/>
</dbReference>
<protein>
    <recommendedName>
        <fullName evidence="3">Lipoprotein</fullName>
    </recommendedName>
</protein>
<proteinExistence type="predicted"/>
<dbReference type="Proteomes" id="UP001065047">
    <property type="component" value="Unassembled WGS sequence"/>
</dbReference>